<dbReference type="EMBL" id="CAADRN010000359">
    <property type="protein sequence ID" value="VFU18769.1"/>
    <property type="molecule type" value="Genomic_DNA"/>
</dbReference>
<feature type="transmembrane region" description="Helical" evidence="7">
    <location>
        <begin position="37"/>
        <end position="56"/>
    </location>
</feature>
<dbReference type="GO" id="GO:0071555">
    <property type="term" value="P:cell wall organization"/>
    <property type="evidence" value="ECO:0007669"/>
    <property type="project" value="TreeGrafter"/>
</dbReference>
<feature type="transmembrane region" description="Helical" evidence="7">
    <location>
        <begin position="259"/>
        <end position="279"/>
    </location>
</feature>
<evidence type="ECO:0000256" key="7">
    <source>
        <dbReference type="SAM" id="Phobius"/>
    </source>
</evidence>
<evidence type="ECO:0000256" key="1">
    <source>
        <dbReference type="ARBA" id="ARBA00004141"/>
    </source>
</evidence>
<dbReference type="PROSITE" id="PS01348">
    <property type="entry name" value="MRAY_2"/>
    <property type="match status" value="1"/>
</dbReference>
<feature type="transmembrane region" description="Helical" evidence="7">
    <location>
        <begin position="77"/>
        <end position="99"/>
    </location>
</feature>
<feature type="transmembrane region" description="Helical" evidence="7">
    <location>
        <begin position="210"/>
        <end position="228"/>
    </location>
</feature>
<dbReference type="PANTHER" id="PTHR22926:SF5">
    <property type="entry name" value="PHOSPHO-N-ACETYLMURAMOYL-PENTAPEPTIDE-TRANSFERASE HOMOLOG"/>
    <property type="match status" value="1"/>
</dbReference>
<feature type="transmembrane region" description="Helical" evidence="7">
    <location>
        <begin position="234"/>
        <end position="252"/>
    </location>
</feature>
<dbReference type="AlphaFoldDB" id="A0A485M776"/>
<dbReference type="GO" id="GO:0005886">
    <property type="term" value="C:plasma membrane"/>
    <property type="evidence" value="ECO:0007669"/>
    <property type="project" value="TreeGrafter"/>
</dbReference>
<reference evidence="8" key="1">
    <citation type="submission" date="2019-03" db="EMBL/GenBank/DDBJ databases">
        <authorList>
            <person name="Hao L."/>
        </authorList>
    </citation>
    <scope>NUCLEOTIDE SEQUENCE</scope>
</reference>
<keyword evidence="3 8" id="KW-0808">Transferase</keyword>
<dbReference type="GO" id="GO:0008963">
    <property type="term" value="F:phospho-N-acetylmuramoyl-pentapeptide-transferase activity"/>
    <property type="evidence" value="ECO:0007669"/>
    <property type="project" value="InterPro"/>
</dbReference>
<dbReference type="InterPro" id="IPR003524">
    <property type="entry name" value="PNAcMuramoyl-5peptid_Trfase"/>
</dbReference>
<dbReference type="InterPro" id="IPR018480">
    <property type="entry name" value="PNAcMuramoyl-5peptid_Trfase_CS"/>
</dbReference>
<protein>
    <submittedName>
        <fullName evidence="8">Phospho-N-acetylmuramoyl-pentapeptide undecaprenyl phosphate (C55P) transferase</fullName>
        <ecNumber evidence="8">2.7.8.13</ecNumber>
    </submittedName>
</protein>
<feature type="transmembrane region" description="Helical" evidence="7">
    <location>
        <begin position="141"/>
        <end position="159"/>
    </location>
</feature>
<proteinExistence type="inferred from homology"/>
<keyword evidence="6 7" id="KW-0472">Membrane</keyword>
<evidence type="ECO:0000256" key="2">
    <source>
        <dbReference type="ARBA" id="ARBA00005583"/>
    </source>
</evidence>
<dbReference type="InterPro" id="IPR000715">
    <property type="entry name" value="Glycosyl_transferase_4"/>
</dbReference>
<keyword evidence="4 7" id="KW-0812">Transmembrane</keyword>
<feature type="transmembrane region" description="Helical" evidence="7">
    <location>
        <begin position="182"/>
        <end position="203"/>
    </location>
</feature>
<name>A0A485M776_9ZZZZ</name>
<dbReference type="HAMAP" id="MF_00038">
    <property type="entry name" value="MraY"/>
    <property type="match status" value="1"/>
</dbReference>
<evidence type="ECO:0000256" key="4">
    <source>
        <dbReference type="ARBA" id="ARBA00022692"/>
    </source>
</evidence>
<dbReference type="PROSITE" id="PS01347">
    <property type="entry name" value="MRAY_1"/>
    <property type="match status" value="1"/>
</dbReference>
<evidence type="ECO:0000256" key="6">
    <source>
        <dbReference type="ARBA" id="ARBA00023136"/>
    </source>
</evidence>
<dbReference type="Pfam" id="PF10555">
    <property type="entry name" value="MraY_sig1"/>
    <property type="match status" value="1"/>
</dbReference>
<dbReference type="NCBIfam" id="TIGR00445">
    <property type="entry name" value="mraY"/>
    <property type="match status" value="1"/>
</dbReference>
<dbReference type="EC" id="2.7.8.13" evidence="8"/>
<gene>
    <name evidence="8" type="primary">mraY</name>
    <name evidence="8" type="ORF">SCFA_580004</name>
</gene>
<evidence type="ECO:0000256" key="5">
    <source>
        <dbReference type="ARBA" id="ARBA00022989"/>
    </source>
</evidence>
<organism evidence="8">
    <name type="scientific">anaerobic digester metagenome</name>
    <dbReference type="NCBI Taxonomy" id="1263854"/>
    <lineage>
        <taxon>unclassified sequences</taxon>
        <taxon>metagenomes</taxon>
        <taxon>ecological metagenomes</taxon>
    </lineage>
</organism>
<evidence type="ECO:0000313" key="8">
    <source>
        <dbReference type="EMBL" id="VFU18769.1"/>
    </source>
</evidence>
<dbReference type="PANTHER" id="PTHR22926">
    <property type="entry name" value="PHOSPHO-N-ACETYLMURAMOYL-PENTAPEPTIDE-TRANSFERASE"/>
    <property type="match status" value="1"/>
</dbReference>
<dbReference type="GO" id="GO:0044038">
    <property type="term" value="P:cell wall macromolecule biosynthetic process"/>
    <property type="evidence" value="ECO:0007669"/>
    <property type="project" value="TreeGrafter"/>
</dbReference>
<comment type="subcellular location">
    <subcellularLocation>
        <location evidence="1">Membrane</location>
        <topology evidence="1">Multi-pass membrane protein</topology>
    </subcellularLocation>
</comment>
<feature type="transmembrane region" description="Helical" evidence="7">
    <location>
        <begin position="105"/>
        <end position="129"/>
    </location>
</feature>
<comment type="similarity">
    <text evidence="2">Belongs to the glycosyltransferase 4 family. MraY subfamily.</text>
</comment>
<accession>A0A485M776</accession>
<sequence>MNNWGKASMAVLFIFLVAGGLLFLSHTGAVSNSLWQAFVIALAVSLLLGPLVIPWLKRLKFGQNVRSDGPSRHLQKAGTPTMGGLIFLTGILAAGLLTGRGQPDLLVVLIIVVGFGFIGFLDDYIKVVLKRSLGLRAREKLLGQVLLAAGLAFWAVFTADRGTALTLPFSGFLTPGGIQLDLGWWPFLIFTVLVVVGFSNAVNLTDGLDGLAAGVSILAALAMIPVALAVDKTGVAVSMAALCGACTGFLFYNRHPARVFMGDTGSLALGGGLGAAAVITGRELVLVIIGGIFVIEALSVIIQVISFQTTGRRVFRMSPLHHHFELGGWEENRVVLTFWAVTLLLAALGLAGLYGL</sequence>
<feature type="transmembrane region" description="Helical" evidence="7">
    <location>
        <begin position="334"/>
        <end position="354"/>
    </location>
</feature>
<dbReference type="CDD" id="cd06852">
    <property type="entry name" value="GT_MraY"/>
    <property type="match status" value="1"/>
</dbReference>
<evidence type="ECO:0000256" key="3">
    <source>
        <dbReference type="ARBA" id="ARBA00022679"/>
    </source>
</evidence>
<feature type="transmembrane region" description="Helical" evidence="7">
    <location>
        <begin position="285"/>
        <end position="307"/>
    </location>
</feature>
<dbReference type="Pfam" id="PF00953">
    <property type="entry name" value="Glycos_transf_4"/>
    <property type="match status" value="1"/>
</dbReference>
<keyword evidence="5 7" id="KW-1133">Transmembrane helix</keyword>